<organism evidence="1">
    <name type="scientific">Physcomitrium patens</name>
    <name type="common">Spreading-leaved earth moss</name>
    <name type="synonym">Physcomitrella patens</name>
    <dbReference type="NCBI Taxonomy" id="3218"/>
    <lineage>
        <taxon>Eukaryota</taxon>
        <taxon>Viridiplantae</taxon>
        <taxon>Streptophyta</taxon>
        <taxon>Embryophyta</taxon>
        <taxon>Bryophyta</taxon>
        <taxon>Bryophytina</taxon>
        <taxon>Bryopsida</taxon>
        <taxon>Funariidae</taxon>
        <taxon>Funariales</taxon>
        <taxon>Funariaceae</taxon>
        <taxon>Physcomitrium</taxon>
    </lineage>
</organism>
<accession>A0A2K1JXB8</accession>
<dbReference type="EnsemblPlants" id="Pp3c10_1530V3.1">
    <property type="protein sequence ID" value="PAC:32901613.CDS.1"/>
    <property type="gene ID" value="Pp3c10_1530"/>
</dbReference>
<reference evidence="1 3" key="2">
    <citation type="journal article" date="2018" name="Plant J.">
        <title>The Physcomitrella patens chromosome-scale assembly reveals moss genome structure and evolution.</title>
        <authorList>
            <person name="Lang D."/>
            <person name="Ullrich K.K."/>
            <person name="Murat F."/>
            <person name="Fuchs J."/>
            <person name="Jenkins J."/>
            <person name="Haas F.B."/>
            <person name="Piednoel M."/>
            <person name="Gundlach H."/>
            <person name="Van Bel M."/>
            <person name="Meyberg R."/>
            <person name="Vives C."/>
            <person name="Morata J."/>
            <person name="Symeonidi A."/>
            <person name="Hiss M."/>
            <person name="Muchero W."/>
            <person name="Kamisugi Y."/>
            <person name="Saleh O."/>
            <person name="Blanc G."/>
            <person name="Decker E.L."/>
            <person name="van Gessel N."/>
            <person name="Grimwood J."/>
            <person name="Hayes R.D."/>
            <person name="Graham S.W."/>
            <person name="Gunter L.E."/>
            <person name="McDaniel S.F."/>
            <person name="Hoernstein S.N.W."/>
            <person name="Larsson A."/>
            <person name="Li F.W."/>
            <person name="Perroud P.F."/>
            <person name="Phillips J."/>
            <person name="Ranjan P."/>
            <person name="Rokshar D.S."/>
            <person name="Rothfels C.J."/>
            <person name="Schneider L."/>
            <person name="Shu S."/>
            <person name="Stevenson D.W."/>
            <person name="Thummler F."/>
            <person name="Tillich M."/>
            <person name="Villarreal Aguilar J.C."/>
            <person name="Widiez T."/>
            <person name="Wong G.K."/>
            <person name="Wymore A."/>
            <person name="Zhang Y."/>
            <person name="Zimmer A.D."/>
            <person name="Quatrano R.S."/>
            <person name="Mayer K.F.X."/>
            <person name="Goodstein D."/>
            <person name="Casacuberta J.M."/>
            <person name="Vandepoele K."/>
            <person name="Reski R."/>
            <person name="Cuming A.C."/>
            <person name="Tuskan G.A."/>
            <person name="Maumus F."/>
            <person name="Salse J."/>
            <person name="Schmutz J."/>
            <person name="Rensing S.A."/>
        </authorList>
    </citation>
    <scope>NUCLEOTIDE SEQUENCE [LARGE SCALE GENOMIC DNA]</scope>
    <source>
        <strain evidence="2 3">cv. Gransden 2004</strain>
    </source>
</reference>
<dbReference type="PaxDb" id="3218-PP1S95_133V6.1"/>
<evidence type="ECO:0000313" key="1">
    <source>
        <dbReference type="EMBL" id="PNR46139.1"/>
    </source>
</evidence>
<name>A0A2K1JXB8_PHYPA</name>
<dbReference type="Proteomes" id="UP000006727">
    <property type="component" value="Chromosome 10"/>
</dbReference>
<sequence>MEDKHNQSRLWSCSCYSFTGLVSYKSHLKVQHFVLLGTLQFEYLRMMFRSVISSMQNVILSTFGSVGGRN</sequence>
<evidence type="ECO:0000313" key="3">
    <source>
        <dbReference type="Proteomes" id="UP000006727"/>
    </source>
</evidence>
<dbReference type="EMBL" id="ABEU02000010">
    <property type="protein sequence ID" value="PNR46139.1"/>
    <property type="molecule type" value="Genomic_DNA"/>
</dbReference>
<keyword evidence="3" id="KW-1185">Reference proteome</keyword>
<proteinExistence type="predicted"/>
<dbReference type="InParanoid" id="A0A2K1JXB8"/>
<gene>
    <name evidence="1" type="ORF">PHYPA_013258</name>
</gene>
<evidence type="ECO:0000313" key="2">
    <source>
        <dbReference type="EnsemblPlants" id="PAC:32901613.CDS.1"/>
    </source>
</evidence>
<dbReference type="AlphaFoldDB" id="A0A2K1JXB8"/>
<protein>
    <submittedName>
        <fullName evidence="1 2">Uncharacterized protein</fullName>
    </submittedName>
</protein>
<reference evidence="1 3" key="1">
    <citation type="journal article" date="2008" name="Science">
        <title>The Physcomitrella genome reveals evolutionary insights into the conquest of land by plants.</title>
        <authorList>
            <person name="Rensing S."/>
            <person name="Lang D."/>
            <person name="Zimmer A."/>
            <person name="Terry A."/>
            <person name="Salamov A."/>
            <person name="Shapiro H."/>
            <person name="Nishiyama T."/>
            <person name="Perroud P.-F."/>
            <person name="Lindquist E."/>
            <person name="Kamisugi Y."/>
            <person name="Tanahashi T."/>
            <person name="Sakakibara K."/>
            <person name="Fujita T."/>
            <person name="Oishi K."/>
            <person name="Shin-I T."/>
            <person name="Kuroki Y."/>
            <person name="Toyoda A."/>
            <person name="Suzuki Y."/>
            <person name="Hashimoto A."/>
            <person name="Yamaguchi K."/>
            <person name="Sugano A."/>
            <person name="Kohara Y."/>
            <person name="Fujiyama A."/>
            <person name="Anterola A."/>
            <person name="Aoki S."/>
            <person name="Ashton N."/>
            <person name="Barbazuk W.B."/>
            <person name="Barker E."/>
            <person name="Bennetzen J."/>
            <person name="Bezanilla M."/>
            <person name="Blankenship R."/>
            <person name="Cho S.H."/>
            <person name="Dutcher S."/>
            <person name="Estelle M."/>
            <person name="Fawcett J.A."/>
            <person name="Gundlach H."/>
            <person name="Hanada K."/>
            <person name="Heyl A."/>
            <person name="Hicks K.A."/>
            <person name="Hugh J."/>
            <person name="Lohr M."/>
            <person name="Mayer K."/>
            <person name="Melkozernov A."/>
            <person name="Murata T."/>
            <person name="Nelson D."/>
            <person name="Pils B."/>
            <person name="Prigge M."/>
            <person name="Reiss B."/>
            <person name="Renner T."/>
            <person name="Rombauts S."/>
            <person name="Rushton P."/>
            <person name="Sanderfoot A."/>
            <person name="Schween G."/>
            <person name="Shiu S.-H."/>
            <person name="Stueber K."/>
            <person name="Theodoulou F.L."/>
            <person name="Tu H."/>
            <person name="Van de Peer Y."/>
            <person name="Verrier P.J."/>
            <person name="Waters E."/>
            <person name="Wood A."/>
            <person name="Yang L."/>
            <person name="Cove D."/>
            <person name="Cuming A."/>
            <person name="Hasebe M."/>
            <person name="Lucas S."/>
            <person name="Mishler D.B."/>
            <person name="Reski R."/>
            <person name="Grigoriev I."/>
            <person name="Quatrano R.S."/>
            <person name="Boore J.L."/>
        </authorList>
    </citation>
    <scope>NUCLEOTIDE SEQUENCE [LARGE SCALE GENOMIC DNA]</scope>
    <source>
        <strain evidence="2 3">cv. Gransden 2004</strain>
    </source>
</reference>
<dbReference type="Gramene" id="Pp3c10_1530V3.1">
    <property type="protein sequence ID" value="PAC:32901613.CDS.1"/>
    <property type="gene ID" value="Pp3c10_1530"/>
</dbReference>
<reference evidence="2" key="3">
    <citation type="submission" date="2020-12" db="UniProtKB">
        <authorList>
            <consortium name="EnsemblPlants"/>
        </authorList>
    </citation>
    <scope>IDENTIFICATION</scope>
</reference>